<dbReference type="RefSeq" id="WP_069417988.1">
    <property type="nucleotide sequence ID" value="NZ_CBCRZH010000014.1"/>
</dbReference>
<evidence type="ECO:0000313" key="4">
    <source>
        <dbReference type="EMBL" id="ORB02262.1"/>
    </source>
</evidence>
<accession>A0A1E3SJZ3</accession>
<sequence length="92" mass="8995">MRKSVAVMAATGALVFGGAGVANAAPESTTPTSTTTTLAVDDNENSDNTGLWGLTGLLGLLGLAGLKRRNDAGANVRPGAGTVTNTPRGGAV</sequence>
<feature type="signal peptide" evidence="3">
    <location>
        <begin position="1"/>
        <end position="24"/>
    </location>
</feature>
<feature type="compositionally biased region" description="Low complexity" evidence="1">
    <location>
        <begin position="28"/>
        <end position="37"/>
    </location>
</feature>
<feature type="chain" id="PRO_5014268037" description="LPXTG cell wall anchor domain-containing protein" evidence="3">
    <location>
        <begin position="25"/>
        <end position="92"/>
    </location>
</feature>
<keyword evidence="2" id="KW-1133">Transmembrane helix</keyword>
<dbReference type="EMBL" id="MVHT01000045">
    <property type="protein sequence ID" value="ORB02262.1"/>
    <property type="molecule type" value="Genomic_DNA"/>
</dbReference>
<dbReference type="Proteomes" id="UP000192739">
    <property type="component" value="Unassembled WGS sequence"/>
</dbReference>
<feature type="compositionally biased region" description="Polar residues" evidence="1">
    <location>
        <begin position="82"/>
        <end position="92"/>
    </location>
</feature>
<evidence type="ECO:0000256" key="1">
    <source>
        <dbReference type="SAM" id="MobiDB-lite"/>
    </source>
</evidence>
<dbReference type="STRING" id="28445.BHQ20_04990"/>
<comment type="caution">
    <text evidence="4">The sequence shown here is derived from an EMBL/GenBank/DDBJ whole genome shotgun (WGS) entry which is preliminary data.</text>
</comment>
<gene>
    <name evidence="4" type="ORF">BST27_16730</name>
</gene>
<feature type="region of interest" description="Disordered" evidence="1">
    <location>
        <begin position="72"/>
        <end position="92"/>
    </location>
</feature>
<dbReference type="AlphaFoldDB" id="A0A1E3SJZ3"/>
<keyword evidence="2" id="KW-0812">Transmembrane</keyword>
<name>A0A1E3SJZ3_MYCIE</name>
<keyword evidence="2" id="KW-0472">Membrane</keyword>
<proteinExistence type="predicted"/>
<keyword evidence="3" id="KW-0732">Signal</keyword>
<evidence type="ECO:0000256" key="3">
    <source>
        <dbReference type="SAM" id="SignalP"/>
    </source>
</evidence>
<reference evidence="4 5" key="1">
    <citation type="submission" date="2017-02" db="EMBL/GenBank/DDBJ databases">
        <title>The new phylogeny of genus Mycobacterium.</title>
        <authorList>
            <person name="Tortoli E."/>
            <person name="Trovato A."/>
            <person name="Cirillo D.M."/>
        </authorList>
    </citation>
    <scope>NUCLEOTIDE SEQUENCE [LARGE SCALE GENOMIC DNA]</scope>
    <source>
        <strain evidence="4 5">DSM 44049</strain>
    </source>
</reference>
<protein>
    <recommendedName>
        <fullName evidence="6">LPXTG cell wall anchor domain-containing protein</fullName>
    </recommendedName>
</protein>
<evidence type="ECO:0000313" key="5">
    <source>
        <dbReference type="Proteomes" id="UP000192739"/>
    </source>
</evidence>
<dbReference type="NCBIfam" id="NF041742">
    <property type="entry name" value="WGxxGxxG_fam"/>
    <property type="match status" value="1"/>
</dbReference>
<keyword evidence="5" id="KW-1185">Reference proteome</keyword>
<evidence type="ECO:0000256" key="2">
    <source>
        <dbReference type="SAM" id="Phobius"/>
    </source>
</evidence>
<feature type="region of interest" description="Disordered" evidence="1">
    <location>
        <begin position="22"/>
        <end position="42"/>
    </location>
</feature>
<feature type="transmembrane region" description="Helical" evidence="2">
    <location>
        <begin position="48"/>
        <end position="66"/>
    </location>
</feature>
<evidence type="ECO:0008006" key="6">
    <source>
        <dbReference type="Google" id="ProtNLM"/>
    </source>
</evidence>
<organism evidence="4 5">
    <name type="scientific">Mycobacterium intermedium</name>
    <dbReference type="NCBI Taxonomy" id="28445"/>
    <lineage>
        <taxon>Bacteria</taxon>
        <taxon>Bacillati</taxon>
        <taxon>Actinomycetota</taxon>
        <taxon>Actinomycetes</taxon>
        <taxon>Mycobacteriales</taxon>
        <taxon>Mycobacteriaceae</taxon>
        <taxon>Mycobacterium</taxon>
        <taxon>Mycobacterium simiae complex</taxon>
    </lineage>
</organism>